<evidence type="ECO:0000256" key="2">
    <source>
        <dbReference type="SAM" id="MobiDB-lite"/>
    </source>
</evidence>
<name>A0A485KTP1_9STRA</name>
<feature type="coiled-coil region" evidence="1">
    <location>
        <begin position="398"/>
        <end position="475"/>
    </location>
</feature>
<organism evidence="4 5">
    <name type="scientific">Aphanomyces stellatus</name>
    <dbReference type="NCBI Taxonomy" id="120398"/>
    <lineage>
        <taxon>Eukaryota</taxon>
        <taxon>Sar</taxon>
        <taxon>Stramenopiles</taxon>
        <taxon>Oomycota</taxon>
        <taxon>Saprolegniomycetes</taxon>
        <taxon>Saprolegniales</taxon>
        <taxon>Verrucalvaceae</taxon>
        <taxon>Aphanomyces</taxon>
    </lineage>
</organism>
<reference evidence="3" key="2">
    <citation type="submission" date="2019-06" db="EMBL/GenBank/DDBJ databases">
        <title>Genomics analysis of Aphanomyces spp. identifies a new class of oomycete effector associated with host adaptation.</title>
        <authorList>
            <person name="Gaulin E."/>
        </authorList>
    </citation>
    <scope>NUCLEOTIDE SEQUENCE</scope>
    <source>
        <strain evidence="3">CBS 578.67</strain>
    </source>
</reference>
<feature type="region of interest" description="Disordered" evidence="2">
    <location>
        <begin position="23"/>
        <end position="57"/>
    </location>
</feature>
<evidence type="ECO:0000313" key="5">
    <source>
        <dbReference type="Proteomes" id="UP000332933"/>
    </source>
</evidence>
<sequence length="619" mass="68312">MVGGGGGTSWAKSSWKLPAWDEFPVGHVSTNSSEKDDGGKELMAPSQPPLTRHQWDAGESLPVMCSELRKIHEKFEALRGQLDADAATRSFASPSSTLQHRMAQATKDTPVVTNQPLVYPVDSPNDPSWCVETPHLLDKKTGHGVVATAPTTLHRRQNTSLSMSQRLSHEPVAQPLVSSRGHGVISHTRSPRTAASTTDNGRRAVVTAEQEDIIDGIDPASGRRPLSMSAVPPTRLTTPKAPAALDQFQTLWHVKVATLDDMMASLQDVVARHKRGCDWTLYVQWLVTQVEHFLQSEPGQFLLAAASSSRGEMTLADVPGLAMADGTCTATRPSGADNDAAAALEACLAMVLHATVHFKDTYDTKLQRIKASWSKKVAKASQEAQLQQTKNAELITMVHQLQDERNVLQGKLQAEIQRAASLEKELLVTQSTSYSTPYDKSHDNKGVSKTLEMTIAKLEQETRDKSEQLRLQQEAWQDEVGRWNQRPATRQMSVGKSKWAPRERHTVDDTMQSAASDELWREWWDESVLCEPEPIPRPHKLPRPVAPIAPVSQPTQPMAFVNTSSPPPYDVWKPSTAIQIMPPQQAPPSHRQLLRLYLQQQKTTQPPAVGGVSQQLTSR</sequence>
<keyword evidence="1" id="KW-0175">Coiled coil</keyword>
<accession>A0A485KTP1</accession>
<dbReference type="Proteomes" id="UP000332933">
    <property type="component" value="Unassembled WGS sequence"/>
</dbReference>
<evidence type="ECO:0000313" key="4">
    <source>
        <dbReference type="EMBL" id="VFT88452.1"/>
    </source>
</evidence>
<proteinExistence type="predicted"/>
<evidence type="ECO:0000256" key="1">
    <source>
        <dbReference type="SAM" id="Coils"/>
    </source>
</evidence>
<keyword evidence="5" id="KW-1185">Reference proteome</keyword>
<gene>
    <name evidence="4" type="primary">Aste57867_11593</name>
    <name evidence="3" type="ORF">As57867_011550</name>
    <name evidence="4" type="ORF">ASTE57867_11593</name>
</gene>
<feature type="compositionally biased region" description="Polar residues" evidence="2">
    <location>
        <begin position="187"/>
        <end position="199"/>
    </location>
</feature>
<dbReference type="EMBL" id="CAADRA010005315">
    <property type="protein sequence ID" value="VFT88452.1"/>
    <property type="molecule type" value="Genomic_DNA"/>
</dbReference>
<protein>
    <submittedName>
        <fullName evidence="4">Aste57867_11593 protein</fullName>
    </submittedName>
</protein>
<dbReference type="AlphaFoldDB" id="A0A485KTP1"/>
<feature type="region of interest" description="Disordered" evidence="2">
    <location>
        <begin position="489"/>
        <end position="513"/>
    </location>
</feature>
<feature type="compositionally biased region" description="Polar residues" evidence="2">
    <location>
        <begin position="602"/>
        <end position="619"/>
    </location>
</feature>
<evidence type="ECO:0000313" key="3">
    <source>
        <dbReference type="EMBL" id="KAF0697741.1"/>
    </source>
</evidence>
<dbReference type="EMBL" id="VJMH01005294">
    <property type="protein sequence ID" value="KAF0697741.1"/>
    <property type="molecule type" value="Genomic_DNA"/>
</dbReference>
<feature type="region of interest" description="Disordered" evidence="2">
    <location>
        <begin position="176"/>
        <end position="202"/>
    </location>
</feature>
<feature type="region of interest" description="Disordered" evidence="2">
    <location>
        <begin position="599"/>
        <end position="619"/>
    </location>
</feature>
<reference evidence="4 5" key="1">
    <citation type="submission" date="2019-03" db="EMBL/GenBank/DDBJ databases">
        <authorList>
            <person name="Gaulin E."/>
            <person name="Dumas B."/>
        </authorList>
    </citation>
    <scope>NUCLEOTIDE SEQUENCE [LARGE SCALE GENOMIC DNA]</scope>
    <source>
        <strain evidence="4">CBS 568.67</strain>
    </source>
</reference>
<dbReference type="OrthoDB" id="10358378at2759"/>